<feature type="chain" id="PRO_5046822368" evidence="1">
    <location>
        <begin position="22"/>
        <end position="119"/>
    </location>
</feature>
<dbReference type="Proteomes" id="UP001221328">
    <property type="component" value="Unassembled WGS sequence"/>
</dbReference>
<evidence type="ECO:0000256" key="1">
    <source>
        <dbReference type="SAM" id="SignalP"/>
    </source>
</evidence>
<protein>
    <submittedName>
        <fullName evidence="2">Uncharacterized protein</fullName>
    </submittedName>
</protein>
<sequence length="119" mass="12209">MLVVQALVTGAAAGLSGAASATVTDSYRALKEALSNRLSGRPGALEQIVALERRPTAPAEGLVRELVVTGAVDTEVMEHAQRLLLLAPAAAHLSTGGMDLSQAKGVQVGHGTTQNNTFH</sequence>
<keyword evidence="3" id="KW-1185">Reference proteome</keyword>
<evidence type="ECO:0000313" key="3">
    <source>
        <dbReference type="Proteomes" id="UP001221328"/>
    </source>
</evidence>
<keyword evidence="1" id="KW-0732">Signal</keyword>
<gene>
    <name evidence="2" type="ORF">PO587_41930</name>
</gene>
<feature type="signal peptide" evidence="1">
    <location>
        <begin position="1"/>
        <end position="21"/>
    </location>
</feature>
<organism evidence="2 3">
    <name type="scientific">Streptomyces gilvifuscus</name>
    <dbReference type="NCBI Taxonomy" id="1550617"/>
    <lineage>
        <taxon>Bacteria</taxon>
        <taxon>Bacillati</taxon>
        <taxon>Actinomycetota</taxon>
        <taxon>Actinomycetes</taxon>
        <taxon>Kitasatosporales</taxon>
        <taxon>Streptomycetaceae</taxon>
        <taxon>Streptomyces</taxon>
    </lineage>
</organism>
<dbReference type="RefSeq" id="WP_272178938.1">
    <property type="nucleotide sequence ID" value="NZ_JAQOSK010000028.1"/>
</dbReference>
<evidence type="ECO:0000313" key="2">
    <source>
        <dbReference type="EMBL" id="MDC2961005.1"/>
    </source>
</evidence>
<comment type="caution">
    <text evidence="2">The sequence shown here is derived from an EMBL/GenBank/DDBJ whole genome shotgun (WGS) entry which is preliminary data.</text>
</comment>
<reference evidence="2 3" key="1">
    <citation type="journal article" date="2015" name="Int. J. Syst. Evol. Microbiol.">
        <title>Streptomyces gilvifuscus sp. nov., an actinomycete that produces antibacterial compounds isolated from soil.</title>
        <authorList>
            <person name="Nguyen T.M."/>
            <person name="Kim J."/>
        </authorList>
    </citation>
    <scope>NUCLEOTIDE SEQUENCE [LARGE SCALE GENOMIC DNA]</scope>
    <source>
        <strain evidence="2 3">T113</strain>
    </source>
</reference>
<accession>A0ABT5G803</accession>
<proteinExistence type="predicted"/>
<dbReference type="EMBL" id="JAQOSK010000028">
    <property type="protein sequence ID" value="MDC2961005.1"/>
    <property type="molecule type" value="Genomic_DNA"/>
</dbReference>
<name>A0ABT5G803_9ACTN</name>